<dbReference type="AlphaFoldDB" id="A0A443SAU3"/>
<dbReference type="VEuPathDB" id="VectorBase:LDEU007364"/>
<dbReference type="GO" id="GO:0004527">
    <property type="term" value="F:exonuclease activity"/>
    <property type="evidence" value="ECO:0007669"/>
    <property type="project" value="UniProtKB-KW"/>
</dbReference>
<evidence type="ECO:0000256" key="4">
    <source>
        <dbReference type="ARBA" id="ARBA00022801"/>
    </source>
</evidence>
<dbReference type="InterPro" id="IPR047021">
    <property type="entry name" value="REXO1/3/4-like"/>
</dbReference>
<dbReference type="GO" id="GO:0005634">
    <property type="term" value="C:nucleus"/>
    <property type="evidence" value="ECO:0007669"/>
    <property type="project" value="UniProtKB-SubCell"/>
</dbReference>
<dbReference type="SMART" id="SM00479">
    <property type="entry name" value="EXOIII"/>
    <property type="match status" value="1"/>
</dbReference>
<dbReference type="GO" id="GO:0003676">
    <property type="term" value="F:nucleic acid binding"/>
    <property type="evidence" value="ECO:0007669"/>
    <property type="project" value="InterPro"/>
</dbReference>
<proteinExistence type="inferred from homology"/>
<evidence type="ECO:0000256" key="3">
    <source>
        <dbReference type="ARBA" id="ARBA00022722"/>
    </source>
</evidence>
<dbReference type="SUPFAM" id="SSF53098">
    <property type="entry name" value="Ribonuclease H-like"/>
    <property type="match status" value="1"/>
</dbReference>
<dbReference type="FunFam" id="3.30.420.10:FF:000019">
    <property type="entry name" value="RNA exonuclease NEF-sp"/>
    <property type="match status" value="1"/>
</dbReference>
<evidence type="ECO:0000256" key="1">
    <source>
        <dbReference type="ARBA" id="ARBA00004123"/>
    </source>
</evidence>
<evidence type="ECO:0000256" key="7">
    <source>
        <dbReference type="SAM" id="MobiDB-lite"/>
    </source>
</evidence>
<keyword evidence="5 9" id="KW-0269">Exonuclease</keyword>
<dbReference type="Pfam" id="PF15870">
    <property type="entry name" value="EloA-BP1"/>
    <property type="match status" value="1"/>
</dbReference>
<sequence length="491" mass="54903">MINRLTSAAAVNQPSESVEKASATVTGGKKRIAHNLKPIATYSKNPTATSVKSPAEGNAIEEIKRPTLPLELGAKVPLVVRKRYLSIIIEECLRCTPDSKKTAYDRGLEEEKNVFKRSSNKNIYMNLAANRIKAIRNEHCKNETQSSENNGKQTQRMISHESVLNGPQAAGCSIQRKQVSLTVNDIDNSMLYSILQRFLLSKEDLKKYGFPVLNSDNKEVTYPLPENKIKNNFNSSRRTCCRCHAVFQVNEAGIPIKKEECVFHQGRLWKERSNGAIERKYSCCKGDANSGGCCCASSHVIDGYGHADLMKGYVSTLPPEDDSFPGVYALDCEMCYTTIGLELTRISVIDHHRKCVYESLVKPKNMILDYNTKFSGIQETDLVGVTVTLEDVQKKLKSFINNKTILIGHSLDSDFKALKIIHETVIDTSAVFPHKNGLPQRRALRTITAEFLKKIIQDEVGGHDSQEDAMSCMELMLYKVGQELSKMKKVT</sequence>
<comment type="similarity">
    <text evidence="2">Belongs to the REXO1/REXO3 family.</text>
</comment>
<gene>
    <name evidence="9" type="ORF">B4U80_01360</name>
</gene>
<feature type="domain" description="Exonuclease" evidence="8">
    <location>
        <begin position="326"/>
        <end position="485"/>
    </location>
</feature>
<protein>
    <submittedName>
        <fullName evidence="9">RNA exonuclease 1-like protein</fullName>
    </submittedName>
</protein>
<feature type="compositionally biased region" description="Polar residues" evidence="7">
    <location>
        <begin position="1"/>
        <end position="16"/>
    </location>
</feature>
<dbReference type="CDD" id="cd06145">
    <property type="entry name" value="REX1_like"/>
    <property type="match status" value="1"/>
</dbReference>
<comment type="caution">
    <text evidence="9">The sequence shown here is derived from an EMBL/GenBank/DDBJ whole genome shotgun (WGS) entry which is preliminary data.</text>
</comment>
<reference evidence="9 10" key="1">
    <citation type="journal article" date="2018" name="Gigascience">
        <title>Genomes of trombidid mites reveal novel predicted allergens and laterally-transferred genes associated with secondary metabolism.</title>
        <authorList>
            <person name="Dong X."/>
            <person name="Chaisiri K."/>
            <person name="Xia D."/>
            <person name="Armstrong S.D."/>
            <person name="Fang Y."/>
            <person name="Donnelly M.J."/>
            <person name="Kadowaki T."/>
            <person name="McGarry J.W."/>
            <person name="Darby A.C."/>
            <person name="Makepeace B.L."/>
        </authorList>
    </citation>
    <scope>NUCLEOTIDE SEQUENCE [LARGE SCALE GENOMIC DNA]</scope>
    <source>
        <strain evidence="9">UoL-UT</strain>
    </source>
</reference>
<keyword evidence="4" id="KW-0378">Hydrolase</keyword>
<evidence type="ECO:0000313" key="9">
    <source>
        <dbReference type="EMBL" id="RWS24676.1"/>
    </source>
</evidence>
<dbReference type="InterPro" id="IPR036397">
    <property type="entry name" value="RNaseH_sf"/>
</dbReference>
<dbReference type="PANTHER" id="PTHR12801:SF115">
    <property type="entry name" value="FI18136P1-RELATED"/>
    <property type="match status" value="1"/>
</dbReference>
<dbReference type="InterPro" id="IPR031736">
    <property type="entry name" value="REXO1-like_dom"/>
</dbReference>
<dbReference type="EMBL" id="NCKV01004558">
    <property type="protein sequence ID" value="RWS24676.1"/>
    <property type="molecule type" value="Genomic_DNA"/>
</dbReference>
<dbReference type="Gene3D" id="3.30.420.10">
    <property type="entry name" value="Ribonuclease H-like superfamily/Ribonuclease H"/>
    <property type="match status" value="1"/>
</dbReference>
<dbReference type="InterPro" id="IPR012337">
    <property type="entry name" value="RNaseH-like_sf"/>
</dbReference>
<keyword evidence="6" id="KW-0539">Nucleus</keyword>
<keyword evidence="3" id="KW-0540">Nuclease</keyword>
<evidence type="ECO:0000313" key="10">
    <source>
        <dbReference type="Proteomes" id="UP000288716"/>
    </source>
</evidence>
<evidence type="ECO:0000256" key="6">
    <source>
        <dbReference type="ARBA" id="ARBA00023242"/>
    </source>
</evidence>
<dbReference type="STRING" id="299467.A0A443SAU3"/>
<dbReference type="OrthoDB" id="6482108at2759"/>
<dbReference type="Proteomes" id="UP000288716">
    <property type="component" value="Unassembled WGS sequence"/>
</dbReference>
<comment type="subcellular location">
    <subcellularLocation>
        <location evidence="1">Nucleus</location>
    </subcellularLocation>
</comment>
<evidence type="ECO:0000259" key="8">
    <source>
        <dbReference type="SMART" id="SM00479"/>
    </source>
</evidence>
<evidence type="ECO:0000256" key="2">
    <source>
        <dbReference type="ARBA" id="ARBA00006357"/>
    </source>
</evidence>
<dbReference type="PANTHER" id="PTHR12801">
    <property type="entry name" value="RNA EXONUCLEASE REXO1 / RECO3 FAMILY MEMBER-RELATED"/>
    <property type="match status" value="1"/>
</dbReference>
<name>A0A443SAU3_9ACAR</name>
<dbReference type="InterPro" id="IPR013520">
    <property type="entry name" value="Ribonucl_H"/>
</dbReference>
<keyword evidence="10" id="KW-1185">Reference proteome</keyword>
<organism evidence="9 10">
    <name type="scientific">Leptotrombidium deliense</name>
    <dbReference type="NCBI Taxonomy" id="299467"/>
    <lineage>
        <taxon>Eukaryota</taxon>
        <taxon>Metazoa</taxon>
        <taxon>Ecdysozoa</taxon>
        <taxon>Arthropoda</taxon>
        <taxon>Chelicerata</taxon>
        <taxon>Arachnida</taxon>
        <taxon>Acari</taxon>
        <taxon>Acariformes</taxon>
        <taxon>Trombidiformes</taxon>
        <taxon>Prostigmata</taxon>
        <taxon>Anystina</taxon>
        <taxon>Parasitengona</taxon>
        <taxon>Trombiculoidea</taxon>
        <taxon>Trombiculidae</taxon>
        <taxon>Leptotrombidium</taxon>
    </lineage>
</organism>
<evidence type="ECO:0000256" key="5">
    <source>
        <dbReference type="ARBA" id="ARBA00022839"/>
    </source>
</evidence>
<accession>A0A443SAU3</accession>
<dbReference type="InterPro" id="IPR034922">
    <property type="entry name" value="REX1-like_exo"/>
</dbReference>
<feature type="region of interest" description="Disordered" evidence="7">
    <location>
        <begin position="1"/>
        <end position="27"/>
    </location>
</feature>